<dbReference type="PANTHER" id="PTHR31684">
    <property type="entry name" value="COILED-COIL DOMAIN-CONTAINING PROTEIN 43"/>
    <property type="match status" value="1"/>
</dbReference>
<comment type="caution">
    <text evidence="2">The sequence shown here is derived from an EMBL/GenBank/DDBJ whole genome shotgun (WGS) entry which is preliminary data.</text>
</comment>
<feature type="compositionally biased region" description="Basic and acidic residues" evidence="1">
    <location>
        <begin position="292"/>
        <end position="328"/>
    </location>
</feature>
<feature type="compositionally biased region" description="Low complexity" evidence="1">
    <location>
        <begin position="166"/>
        <end position="185"/>
    </location>
</feature>
<organism evidence="2 3">
    <name type="scientific">Puccinia graminis f. sp. tritici</name>
    <dbReference type="NCBI Taxonomy" id="56615"/>
    <lineage>
        <taxon>Eukaryota</taxon>
        <taxon>Fungi</taxon>
        <taxon>Dikarya</taxon>
        <taxon>Basidiomycota</taxon>
        <taxon>Pucciniomycotina</taxon>
        <taxon>Pucciniomycetes</taxon>
        <taxon>Pucciniales</taxon>
        <taxon>Pucciniaceae</taxon>
        <taxon>Puccinia</taxon>
    </lineage>
</organism>
<dbReference type="Proteomes" id="UP000324748">
    <property type="component" value="Unassembled WGS sequence"/>
</dbReference>
<gene>
    <name evidence="2" type="ORF">PGT21_016229</name>
</gene>
<feature type="compositionally biased region" description="Polar residues" evidence="1">
    <location>
        <begin position="217"/>
        <end position="229"/>
    </location>
</feature>
<feature type="region of interest" description="Disordered" evidence="1">
    <location>
        <begin position="111"/>
        <end position="136"/>
    </location>
</feature>
<evidence type="ECO:0000256" key="1">
    <source>
        <dbReference type="SAM" id="MobiDB-lite"/>
    </source>
</evidence>
<reference evidence="2 3" key="1">
    <citation type="submission" date="2019-05" db="EMBL/GenBank/DDBJ databases">
        <title>Emergence of the Ug99 lineage of the wheat stem rust pathogen through somatic hybridization.</title>
        <authorList>
            <person name="Li F."/>
            <person name="Upadhyaya N.M."/>
            <person name="Sperschneider J."/>
            <person name="Matny O."/>
            <person name="Nguyen-Phuc H."/>
            <person name="Mago R."/>
            <person name="Raley C."/>
            <person name="Miller M.E."/>
            <person name="Silverstein K.A.T."/>
            <person name="Henningsen E."/>
            <person name="Hirsch C.D."/>
            <person name="Visser B."/>
            <person name="Pretorius Z.A."/>
            <person name="Steffenson B.J."/>
            <person name="Schwessinger B."/>
            <person name="Dodds P.N."/>
            <person name="Figueroa M."/>
        </authorList>
    </citation>
    <scope>NUCLEOTIDE SEQUENCE [LARGE SCALE GENOMIC DNA]</scope>
    <source>
        <strain evidence="2">21-0</strain>
    </source>
</reference>
<feature type="region of interest" description="Disordered" evidence="1">
    <location>
        <begin position="292"/>
        <end position="337"/>
    </location>
</feature>
<feature type="compositionally biased region" description="Basic and acidic residues" evidence="1">
    <location>
        <begin position="188"/>
        <end position="203"/>
    </location>
</feature>
<protein>
    <recommendedName>
        <fullName evidence="4">Coiled-coil domain-containing protein 43</fullName>
    </recommendedName>
</protein>
<feature type="region of interest" description="Disordered" evidence="1">
    <location>
        <begin position="154"/>
        <end position="247"/>
    </location>
</feature>
<accession>A0A5B0PAN4</accession>
<name>A0A5B0PAN4_PUCGR</name>
<evidence type="ECO:0000313" key="2">
    <source>
        <dbReference type="EMBL" id="KAA1097654.1"/>
    </source>
</evidence>
<dbReference type="PANTHER" id="PTHR31684:SF2">
    <property type="entry name" value="COILED-COIL DOMAIN-CONTAINING PROTEIN 43"/>
    <property type="match status" value="1"/>
</dbReference>
<evidence type="ECO:0008006" key="4">
    <source>
        <dbReference type="Google" id="ProtNLM"/>
    </source>
</evidence>
<dbReference type="OrthoDB" id="2507319at2759"/>
<evidence type="ECO:0000313" key="3">
    <source>
        <dbReference type="Proteomes" id="UP000324748"/>
    </source>
</evidence>
<feature type="compositionally biased region" description="Polar residues" evidence="1">
    <location>
        <begin position="111"/>
        <end position="126"/>
    </location>
</feature>
<sequence>MPLLYKGSGLCLSHASFGLSDQSDRDGLGFTNCKGSENHPTTCFEPKSMKKFLNKAIRSVIQSFDGQLNSLSTDESTIEYVVDLLSDLEISSEEKQETIQGILELHLDPSSTVQVDESTGSTGHPSTKTDDDKAAPKTIEEAVKELIDEADTYLSKGVEEEDSEAETASSSSSRSNSRESSISSTRIRKNEEEERLKEIERKKAIVNNYGKVEVDHQPSSLLQKDNSAQKGKASDPDEPDEVPADLLDQELKLLDMKKRQRKKVESKKYTNTDELLLRPNLNTKIVEHEEKLKKQELSNKNRMKMEKDKADLNKQKADQLKKKMEARSKAKKLERRA</sequence>
<dbReference type="AlphaFoldDB" id="A0A5B0PAN4"/>
<keyword evidence="3" id="KW-1185">Reference proteome</keyword>
<proteinExistence type="predicted"/>
<feature type="compositionally biased region" description="Basic and acidic residues" evidence="1">
    <location>
        <begin position="127"/>
        <end position="136"/>
    </location>
</feature>
<dbReference type="InterPro" id="IPR037666">
    <property type="entry name" value="CCDC43"/>
</dbReference>
<dbReference type="EMBL" id="VSWC01000066">
    <property type="protein sequence ID" value="KAA1097654.1"/>
    <property type="molecule type" value="Genomic_DNA"/>
</dbReference>